<dbReference type="PROSITE" id="PS50206">
    <property type="entry name" value="RHODANESE_3"/>
    <property type="match status" value="1"/>
</dbReference>
<dbReference type="Pfam" id="PF00581">
    <property type="entry name" value="Rhodanese"/>
    <property type="match status" value="1"/>
</dbReference>
<dbReference type="AlphaFoldDB" id="A0A834HN35"/>
<dbReference type="OrthoDB" id="566238at2759"/>
<dbReference type="EMBL" id="JAACXV010016640">
    <property type="protein sequence ID" value="KAF7264566.1"/>
    <property type="molecule type" value="Genomic_DNA"/>
</dbReference>
<name>A0A834HN35_RHYFE</name>
<dbReference type="InterPro" id="IPR001763">
    <property type="entry name" value="Rhodanese-like_dom"/>
</dbReference>
<proteinExistence type="predicted"/>
<accession>A0A834HN35</accession>
<dbReference type="InterPro" id="IPR036873">
    <property type="entry name" value="Rhodanese-like_dom_sf"/>
</dbReference>
<organism evidence="2 4">
    <name type="scientific">Rhynchophorus ferrugineus</name>
    <name type="common">Red palm weevil</name>
    <name type="synonym">Curculio ferrugineus</name>
    <dbReference type="NCBI Taxonomy" id="354439"/>
    <lineage>
        <taxon>Eukaryota</taxon>
        <taxon>Metazoa</taxon>
        <taxon>Ecdysozoa</taxon>
        <taxon>Arthropoda</taxon>
        <taxon>Hexapoda</taxon>
        <taxon>Insecta</taxon>
        <taxon>Pterygota</taxon>
        <taxon>Neoptera</taxon>
        <taxon>Endopterygota</taxon>
        <taxon>Coleoptera</taxon>
        <taxon>Polyphaga</taxon>
        <taxon>Cucujiformia</taxon>
        <taxon>Curculionidae</taxon>
        <taxon>Dryophthorinae</taxon>
        <taxon>Rhynchophorus</taxon>
    </lineage>
</organism>
<evidence type="ECO:0000313" key="3">
    <source>
        <dbReference type="EMBL" id="KAF7264566.1"/>
    </source>
</evidence>
<protein>
    <recommendedName>
        <fullName evidence="1">Rhodanese domain-containing protein</fullName>
    </recommendedName>
</protein>
<dbReference type="Proteomes" id="UP000625711">
    <property type="component" value="Unassembled WGS sequence"/>
</dbReference>
<dbReference type="SMART" id="SM00450">
    <property type="entry name" value="RHOD"/>
    <property type="match status" value="1"/>
</dbReference>
<feature type="domain" description="Rhodanese" evidence="1">
    <location>
        <begin position="18"/>
        <end position="122"/>
    </location>
</feature>
<dbReference type="Gene3D" id="3.40.250.10">
    <property type="entry name" value="Rhodanese-like domain"/>
    <property type="match status" value="1"/>
</dbReference>
<dbReference type="SUPFAM" id="SSF52821">
    <property type="entry name" value="Rhodanese/Cell cycle control phosphatase"/>
    <property type="match status" value="1"/>
</dbReference>
<evidence type="ECO:0000259" key="1">
    <source>
        <dbReference type="PROSITE" id="PS50206"/>
    </source>
</evidence>
<dbReference type="PANTHER" id="PTHR44086:SF10">
    <property type="entry name" value="THIOSULFATE SULFURTRANSFERASE_RHODANESE-LIKE DOMAIN-CONTAINING PROTEIN 3"/>
    <property type="match status" value="1"/>
</dbReference>
<gene>
    <name evidence="3" type="ORF">GWI33_023050</name>
    <name evidence="2" type="ORF">GWI33_023053</name>
</gene>
<keyword evidence="4" id="KW-1185">Reference proteome</keyword>
<dbReference type="PANTHER" id="PTHR44086">
    <property type="entry name" value="THIOSULFATE SULFURTRANSFERASE RDL2, MITOCHONDRIAL-RELATED"/>
    <property type="match status" value="1"/>
</dbReference>
<evidence type="ECO:0000313" key="4">
    <source>
        <dbReference type="Proteomes" id="UP000625711"/>
    </source>
</evidence>
<evidence type="ECO:0000313" key="2">
    <source>
        <dbReference type="EMBL" id="KAF7264563.1"/>
    </source>
</evidence>
<reference evidence="2" key="1">
    <citation type="submission" date="2020-08" db="EMBL/GenBank/DDBJ databases">
        <title>Genome sequencing and assembly of the red palm weevil Rhynchophorus ferrugineus.</title>
        <authorList>
            <person name="Dias G.B."/>
            <person name="Bergman C.M."/>
            <person name="Manee M."/>
        </authorList>
    </citation>
    <scope>NUCLEOTIDE SEQUENCE</scope>
    <source>
        <strain evidence="2">AA-2017</strain>
        <tissue evidence="2">Whole larva</tissue>
    </source>
</reference>
<sequence length="123" mass="13705">MGMQLKECGFETISKAIEDGSSLVIDVRQPEELIEMGKIEGAINIPLDQVEDALGPDVTNEEFKKLYSVDKPDKNTPIIFTCRSGRRSGIAQKQAINLGFTNVTNYIGGWLDWASKFNKTDTY</sequence>
<dbReference type="EMBL" id="JAACXV010016641">
    <property type="protein sequence ID" value="KAF7264563.1"/>
    <property type="molecule type" value="Genomic_DNA"/>
</dbReference>
<comment type="caution">
    <text evidence="2">The sequence shown here is derived from an EMBL/GenBank/DDBJ whole genome shotgun (WGS) entry which is preliminary data.</text>
</comment>